<evidence type="ECO:0000313" key="2">
    <source>
        <dbReference type="EMBL" id="STY71903.1"/>
    </source>
</evidence>
<dbReference type="GO" id="GO:0005829">
    <property type="term" value="C:cytosol"/>
    <property type="evidence" value="ECO:0007669"/>
    <property type="project" value="TreeGrafter"/>
</dbReference>
<dbReference type="GO" id="GO:0003700">
    <property type="term" value="F:DNA-binding transcription factor activity"/>
    <property type="evidence" value="ECO:0007669"/>
    <property type="project" value="TreeGrafter"/>
</dbReference>
<dbReference type="Gene3D" id="1.10.10.10">
    <property type="entry name" value="Winged helix-like DNA-binding domain superfamily/Winged helix DNA-binding domain"/>
    <property type="match status" value="1"/>
</dbReference>
<reference evidence="2 3" key="1">
    <citation type="submission" date="2018-06" db="EMBL/GenBank/DDBJ databases">
        <authorList>
            <consortium name="Pathogen Informatics"/>
            <person name="Doyle S."/>
        </authorList>
    </citation>
    <scope>NUCLEOTIDE SEQUENCE [LARGE SCALE GENOMIC DNA]</scope>
    <source>
        <strain evidence="2 3">NCTC10571</strain>
    </source>
</reference>
<dbReference type="PANTHER" id="PTHR33221">
    <property type="entry name" value="WINGED HELIX-TURN-HELIX TRANSCRIPTIONAL REGULATOR, RRF2 FAMILY"/>
    <property type="match status" value="1"/>
</dbReference>
<dbReference type="NCBIfam" id="TIGR00738">
    <property type="entry name" value="rrf2_super"/>
    <property type="match status" value="1"/>
</dbReference>
<dbReference type="RefSeq" id="WP_015562146.1">
    <property type="nucleotide sequence ID" value="NZ_UGPP01000001.1"/>
</dbReference>
<organism evidence="2 3">
    <name type="scientific">Megamonas hypermegale</name>
    <dbReference type="NCBI Taxonomy" id="158847"/>
    <lineage>
        <taxon>Bacteria</taxon>
        <taxon>Bacillati</taxon>
        <taxon>Bacillota</taxon>
        <taxon>Negativicutes</taxon>
        <taxon>Selenomonadales</taxon>
        <taxon>Selenomonadaceae</taxon>
        <taxon>Megamonas</taxon>
    </lineage>
</organism>
<sequence length="156" mass="17385">MKVSTKGRYALRTMIDLTVNNTGNPIPLKDIATRQNISLKYMEQIISLLIKAKLVKSVRGNNGGYLLAKSSMQYTAGDILRAAEGDMAPIACIEKDHCNCNRADYCSVLPFWLGLNKVINGYLDSVTLSELARQAKENNAMITCQQNEKQNKKDKK</sequence>
<dbReference type="Pfam" id="PF02082">
    <property type="entry name" value="Rrf2"/>
    <property type="match status" value="1"/>
</dbReference>
<dbReference type="InterPro" id="IPR036390">
    <property type="entry name" value="WH_DNA-bd_sf"/>
</dbReference>
<dbReference type="STRING" id="1122216.GCA_000423385_00190"/>
<dbReference type="AlphaFoldDB" id="A0A378NU49"/>
<dbReference type="PANTHER" id="PTHR33221:SF5">
    <property type="entry name" value="HTH-TYPE TRANSCRIPTIONAL REGULATOR ISCR"/>
    <property type="match status" value="1"/>
</dbReference>
<proteinExistence type="predicted"/>
<dbReference type="SUPFAM" id="SSF46785">
    <property type="entry name" value="Winged helix' DNA-binding domain"/>
    <property type="match status" value="1"/>
</dbReference>
<dbReference type="EMBL" id="UGPP01000001">
    <property type="protein sequence ID" value="STY71903.1"/>
    <property type="molecule type" value="Genomic_DNA"/>
</dbReference>
<name>A0A378NU49_9FIRM</name>
<dbReference type="InterPro" id="IPR036388">
    <property type="entry name" value="WH-like_DNA-bd_sf"/>
</dbReference>
<evidence type="ECO:0000256" key="1">
    <source>
        <dbReference type="ARBA" id="ARBA00023125"/>
    </source>
</evidence>
<protein>
    <submittedName>
        <fullName evidence="2">Cysteine metabolism repressor</fullName>
    </submittedName>
</protein>
<dbReference type="PROSITE" id="PS51197">
    <property type="entry name" value="HTH_RRF2_2"/>
    <property type="match status" value="1"/>
</dbReference>
<dbReference type="GO" id="GO:0003677">
    <property type="term" value="F:DNA binding"/>
    <property type="evidence" value="ECO:0007669"/>
    <property type="project" value="UniProtKB-KW"/>
</dbReference>
<keyword evidence="1" id="KW-0238">DNA-binding</keyword>
<dbReference type="InterPro" id="IPR000944">
    <property type="entry name" value="Tscrpt_reg_Rrf2"/>
</dbReference>
<dbReference type="Proteomes" id="UP000255234">
    <property type="component" value="Unassembled WGS sequence"/>
</dbReference>
<gene>
    <name evidence="2" type="primary">cymR_3</name>
    <name evidence="2" type="ORF">NCTC10571_02080</name>
</gene>
<accession>A0A378NU49</accession>
<evidence type="ECO:0000313" key="3">
    <source>
        <dbReference type="Proteomes" id="UP000255234"/>
    </source>
</evidence>